<dbReference type="EMBL" id="ML119127">
    <property type="protein sequence ID" value="RPB12750.1"/>
    <property type="molecule type" value="Genomic_DNA"/>
</dbReference>
<accession>A0A3N4KQG9</accession>
<organism evidence="2 3">
    <name type="scientific">Morchella conica CCBAS932</name>
    <dbReference type="NCBI Taxonomy" id="1392247"/>
    <lineage>
        <taxon>Eukaryota</taxon>
        <taxon>Fungi</taxon>
        <taxon>Dikarya</taxon>
        <taxon>Ascomycota</taxon>
        <taxon>Pezizomycotina</taxon>
        <taxon>Pezizomycetes</taxon>
        <taxon>Pezizales</taxon>
        <taxon>Morchellaceae</taxon>
        <taxon>Morchella</taxon>
    </lineage>
</organism>
<proteinExistence type="predicted"/>
<gene>
    <name evidence="2" type="ORF">P167DRAFT_574113</name>
</gene>
<evidence type="ECO:0000313" key="3">
    <source>
        <dbReference type="Proteomes" id="UP000277580"/>
    </source>
</evidence>
<name>A0A3N4KQG9_9PEZI</name>
<feature type="region of interest" description="Disordered" evidence="1">
    <location>
        <begin position="173"/>
        <end position="283"/>
    </location>
</feature>
<feature type="region of interest" description="Disordered" evidence="1">
    <location>
        <begin position="95"/>
        <end position="140"/>
    </location>
</feature>
<feature type="compositionally biased region" description="Basic and acidic residues" evidence="1">
    <location>
        <begin position="130"/>
        <end position="139"/>
    </location>
</feature>
<protein>
    <submittedName>
        <fullName evidence="2">Uncharacterized protein</fullName>
    </submittedName>
</protein>
<evidence type="ECO:0000256" key="1">
    <source>
        <dbReference type="SAM" id="MobiDB-lite"/>
    </source>
</evidence>
<dbReference type="Proteomes" id="UP000277580">
    <property type="component" value="Unassembled WGS sequence"/>
</dbReference>
<feature type="compositionally biased region" description="Basic residues" evidence="1">
    <location>
        <begin position="1"/>
        <end position="19"/>
    </location>
</feature>
<dbReference type="AlphaFoldDB" id="A0A3N4KQG9"/>
<dbReference type="OrthoDB" id="5372706at2759"/>
<feature type="region of interest" description="Disordered" evidence="1">
    <location>
        <begin position="1"/>
        <end position="22"/>
    </location>
</feature>
<evidence type="ECO:0000313" key="2">
    <source>
        <dbReference type="EMBL" id="RPB12750.1"/>
    </source>
</evidence>
<reference evidence="2 3" key="1">
    <citation type="journal article" date="2018" name="Nat. Ecol. Evol.">
        <title>Pezizomycetes genomes reveal the molecular basis of ectomycorrhizal truffle lifestyle.</title>
        <authorList>
            <person name="Murat C."/>
            <person name="Payen T."/>
            <person name="Noel B."/>
            <person name="Kuo A."/>
            <person name="Morin E."/>
            <person name="Chen J."/>
            <person name="Kohler A."/>
            <person name="Krizsan K."/>
            <person name="Balestrini R."/>
            <person name="Da Silva C."/>
            <person name="Montanini B."/>
            <person name="Hainaut M."/>
            <person name="Levati E."/>
            <person name="Barry K.W."/>
            <person name="Belfiori B."/>
            <person name="Cichocki N."/>
            <person name="Clum A."/>
            <person name="Dockter R.B."/>
            <person name="Fauchery L."/>
            <person name="Guy J."/>
            <person name="Iotti M."/>
            <person name="Le Tacon F."/>
            <person name="Lindquist E.A."/>
            <person name="Lipzen A."/>
            <person name="Malagnac F."/>
            <person name="Mello A."/>
            <person name="Molinier V."/>
            <person name="Miyauchi S."/>
            <person name="Poulain J."/>
            <person name="Riccioni C."/>
            <person name="Rubini A."/>
            <person name="Sitrit Y."/>
            <person name="Splivallo R."/>
            <person name="Traeger S."/>
            <person name="Wang M."/>
            <person name="Zifcakova L."/>
            <person name="Wipf D."/>
            <person name="Zambonelli A."/>
            <person name="Paolocci F."/>
            <person name="Nowrousian M."/>
            <person name="Ottonello S."/>
            <person name="Baldrian P."/>
            <person name="Spatafora J.W."/>
            <person name="Henrissat B."/>
            <person name="Nagy L.G."/>
            <person name="Aury J.M."/>
            <person name="Wincker P."/>
            <person name="Grigoriev I.V."/>
            <person name="Bonfante P."/>
            <person name="Martin F.M."/>
        </authorList>
    </citation>
    <scope>NUCLEOTIDE SEQUENCE [LARGE SCALE GENOMIC DNA]</scope>
    <source>
        <strain evidence="2 3">CCBAS932</strain>
    </source>
</reference>
<sequence>MPPKRKPTAKPPRRKKQQRRTVDELAATTIKAHNEAPTIIIAHGDSGDGDNSPSPHPAICISFTAINTKAGAQQNRKMTPPEQCIEESTAALSKAHAARTRNRESLKQGSLGNVEEGTELSAKMRSTQLRKVEDTKNDEVVDSTAKIPAVVAKAGKEEPLKVDIEPTKEGLKVSIEENVEGDAVGVIEESTEKGTEGPAEGGAEGNIEVSIEGNIENPEPLVKIPAPRTGKNAAPKQKHKDADDHSELNADAEATKPTKVRKSRKRPPRPPFEKWVDPDPYIPRTTISKHARQPVPVSFPSPSTHVLESRPTQNGCLWCRWNHKCNPDKFKIRKSTIGCKECNIPLCRECFVSFHAGQGPGAKTGSF</sequence>
<feature type="compositionally biased region" description="Basic and acidic residues" evidence="1">
    <location>
        <begin position="240"/>
        <end position="256"/>
    </location>
</feature>
<dbReference type="InParanoid" id="A0A3N4KQG9"/>
<feature type="compositionally biased region" description="Basic residues" evidence="1">
    <location>
        <begin position="258"/>
        <end position="268"/>
    </location>
</feature>
<keyword evidence="3" id="KW-1185">Reference proteome</keyword>